<feature type="transmembrane region" description="Helical" evidence="1">
    <location>
        <begin position="5"/>
        <end position="22"/>
    </location>
</feature>
<feature type="transmembrane region" description="Helical" evidence="1">
    <location>
        <begin position="74"/>
        <end position="94"/>
    </location>
</feature>
<reference evidence="2" key="1">
    <citation type="journal article" date="2020" name="Nature">
        <title>Giant virus diversity and host interactions through global metagenomics.</title>
        <authorList>
            <person name="Schulz F."/>
            <person name="Roux S."/>
            <person name="Paez-Espino D."/>
            <person name="Jungbluth S."/>
            <person name="Walsh D.A."/>
            <person name="Denef V.J."/>
            <person name="McMahon K.D."/>
            <person name="Konstantinidis K.T."/>
            <person name="Eloe-Fadrosh E.A."/>
            <person name="Kyrpides N.C."/>
            <person name="Woyke T."/>
        </authorList>
    </citation>
    <scope>NUCLEOTIDE SEQUENCE</scope>
    <source>
        <strain evidence="2">GVMAG-M-3300023174-107</strain>
    </source>
</reference>
<feature type="transmembrane region" description="Helical" evidence="1">
    <location>
        <begin position="114"/>
        <end position="141"/>
    </location>
</feature>
<keyword evidence="1" id="KW-0472">Membrane</keyword>
<protein>
    <submittedName>
        <fullName evidence="2">Uncharacterized protein</fullName>
    </submittedName>
</protein>
<name>A0A6C0D1N6_9ZZZZ</name>
<keyword evidence="1" id="KW-1133">Transmembrane helix</keyword>
<evidence type="ECO:0000313" key="2">
    <source>
        <dbReference type="EMBL" id="QHT10688.1"/>
    </source>
</evidence>
<feature type="transmembrane region" description="Helical" evidence="1">
    <location>
        <begin position="42"/>
        <end position="62"/>
    </location>
</feature>
<accession>A0A6C0D1N6</accession>
<keyword evidence="1" id="KW-0812">Transmembrane</keyword>
<evidence type="ECO:0000256" key="1">
    <source>
        <dbReference type="SAM" id="Phobius"/>
    </source>
</evidence>
<sequence length="144" mass="17038">MILILIIYAILLYLYIHTFYYLKKAEKTGCFTPKVNLKYMQFFQLLEIVALTITVLFFPYFLKMKKGKRGSLFEPLLITLVVLGINAYMAVNVYHFYFELKQCFELKQQWNKWWLYWEGIAAAIASVRGILALTMVTLILLKIK</sequence>
<organism evidence="2">
    <name type="scientific">viral metagenome</name>
    <dbReference type="NCBI Taxonomy" id="1070528"/>
    <lineage>
        <taxon>unclassified sequences</taxon>
        <taxon>metagenomes</taxon>
        <taxon>organismal metagenomes</taxon>
    </lineage>
</organism>
<dbReference type="AlphaFoldDB" id="A0A6C0D1N6"/>
<proteinExistence type="predicted"/>
<dbReference type="EMBL" id="MN739524">
    <property type="protein sequence ID" value="QHT10688.1"/>
    <property type="molecule type" value="Genomic_DNA"/>
</dbReference>